<dbReference type="SUPFAM" id="SSF55031">
    <property type="entry name" value="Bacterial exopeptidase dimerisation domain"/>
    <property type="match status" value="1"/>
</dbReference>
<evidence type="ECO:0000256" key="2">
    <source>
        <dbReference type="ARBA" id="ARBA00022801"/>
    </source>
</evidence>
<gene>
    <name evidence="4" type="ORF">PSNMU_V1.4_AUG-EV-PASAV3_0068470</name>
</gene>
<sequence>MAAAEMFEIVISGKGGHAAMPHLTIDPIVASASFVTNVQSIIARTISPLESGVVSVTQITSGDAFNVIPASATIRGTIRALSTEMLMSLRDKVANILDSIDSMHGCSSTIKYSPDFYPPAINDAELFDWSKTIGAMVSREGKTRDVVPTMGGEDFAFLAEAIPSVFFFIGQGTGGDEKHHIPRTDFGLHHPSFALDEEVLPVGVELHANLALRSLKKLSLASDEITKEEL</sequence>
<dbReference type="SUPFAM" id="SSF53187">
    <property type="entry name" value="Zn-dependent exopeptidases"/>
    <property type="match status" value="1"/>
</dbReference>
<evidence type="ECO:0000313" key="5">
    <source>
        <dbReference type="Proteomes" id="UP000291116"/>
    </source>
</evidence>
<organism evidence="4 5">
    <name type="scientific">Pseudo-nitzschia multistriata</name>
    <dbReference type="NCBI Taxonomy" id="183589"/>
    <lineage>
        <taxon>Eukaryota</taxon>
        <taxon>Sar</taxon>
        <taxon>Stramenopiles</taxon>
        <taxon>Ochrophyta</taxon>
        <taxon>Bacillariophyta</taxon>
        <taxon>Bacillariophyceae</taxon>
        <taxon>Bacillariophycidae</taxon>
        <taxon>Bacillariales</taxon>
        <taxon>Bacillariaceae</taxon>
        <taxon>Pseudo-nitzschia</taxon>
    </lineage>
</organism>
<dbReference type="AlphaFoldDB" id="A0A448ZD45"/>
<dbReference type="InterPro" id="IPR036264">
    <property type="entry name" value="Bact_exopeptidase_dim_dom"/>
</dbReference>
<accession>A0A448ZD45</accession>
<protein>
    <recommendedName>
        <fullName evidence="3">Peptidase M20 dimerisation domain-containing protein</fullName>
    </recommendedName>
</protein>
<evidence type="ECO:0000313" key="4">
    <source>
        <dbReference type="EMBL" id="VEU39969.1"/>
    </source>
</evidence>
<dbReference type="PANTHER" id="PTHR11014:SF63">
    <property type="entry name" value="METALLOPEPTIDASE, PUTATIVE (AFU_ORTHOLOGUE AFUA_6G09600)-RELATED"/>
    <property type="match status" value="1"/>
</dbReference>
<dbReference type="OrthoDB" id="6119954at2759"/>
<dbReference type="Pfam" id="PF07687">
    <property type="entry name" value="M20_dimer"/>
    <property type="match status" value="1"/>
</dbReference>
<comment type="similarity">
    <text evidence="1">Belongs to the peptidase M20 family.</text>
</comment>
<dbReference type="Gene3D" id="3.40.630.10">
    <property type="entry name" value="Zn peptidases"/>
    <property type="match status" value="2"/>
</dbReference>
<feature type="domain" description="Peptidase M20 dimerisation" evidence="3">
    <location>
        <begin position="7"/>
        <end position="99"/>
    </location>
</feature>
<dbReference type="FunFam" id="3.30.70.360:FF:000001">
    <property type="entry name" value="N-acetyldiaminopimelate deacetylase"/>
    <property type="match status" value="1"/>
</dbReference>
<proteinExistence type="inferred from homology"/>
<dbReference type="InterPro" id="IPR017439">
    <property type="entry name" value="Amidohydrolase"/>
</dbReference>
<dbReference type="Proteomes" id="UP000291116">
    <property type="component" value="Unassembled WGS sequence"/>
</dbReference>
<name>A0A448ZD45_9STRA</name>
<dbReference type="GO" id="GO:0016787">
    <property type="term" value="F:hydrolase activity"/>
    <property type="evidence" value="ECO:0007669"/>
    <property type="project" value="UniProtKB-KW"/>
</dbReference>
<keyword evidence="5" id="KW-1185">Reference proteome</keyword>
<dbReference type="InterPro" id="IPR011650">
    <property type="entry name" value="Peptidase_M20_dimer"/>
</dbReference>
<keyword evidence="2" id="KW-0378">Hydrolase</keyword>
<dbReference type="PANTHER" id="PTHR11014">
    <property type="entry name" value="PEPTIDASE M20 FAMILY MEMBER"/>
    <property type="match status" value="1"/>
</dbReference>
<reference evidence="4 5" key="1">
    <citation type="submission" date="2019-01" db="EMBL/GenBank/DDBJ databases">
        <authorList>
            <person name="Ferrante I. M."/>
        </authorList>
    </citation>
    <scope>NUCLEOTIDE SEQUENCE [LARGE SCALE GENOMIC DNA]</scope>
    <source>
        <strain evidence="4 5">B856</strain>
    </source>
</reference>
<dbReference type="EMBL" id="CAACVS010000247">
    <property type="protein sequence ID" value="VEU39969.1"/>
    <property type="molecule type" value="Genomic_DNA"/>
</dbReference>
<evidence type="ECO:0000259" key="3">
    <source>
        <dbReference type="Pfam" id="PF07687"/>
    </source>
</evidence>
<evidence type="ECO:0000256" key="1">
    <source>
        <dbReference type="ARBA" id="ARBA00006153"/>
    </source>
</evidence>